<keyword evidence="1" id="KW-1133">Transmembrane helix</keyword>
<dbReference type="OrthoDB" id="6402664at2"/>
<feature type="transmembrane region" description="Helical" evidence="1">
    <location>
        <begin position="60"/>
        <end position="81"/>
    </location>
</feature>
<feature type="transmembrane region" description="Helical" evidence="1">
    <location>
        <begin position="87"/>
        <end position="106"/>
    </location>
</feature>
<evidence type="ECO:0000313" key="3">
    <source>
        <dbReference type="Proteomes" id="UP000262142"/>
    </source>
</evidence>
<dbReference type="AlphaFoldDB" id="A0A383U218"/>
<reference evidence="2 3" key="1">
    <citation type="submission" date="2018-09" db="EMBL/GenBank/DDBJ databases">
        <authorList>
            <consortium name="Pathogen Informatics"/>
        </authorList>
    </citation>
    <scope>NUCLEOTIDE SEQUENCE [LARGE SCALE GENOMIC DNA]</scope>
    <source>
        <strain evidence="2 3">OH-22767</strain>
    </source>
</reference>
<dbReference type="Proteomes" id="UP000262142">
    <property type="component" value="Unassembled WGS sequence"/>
</dbReference>
<name>A0A383U218_9FLAO</name>
<gene>
    <name evidence="2" type="ORF">SAMEA104719789_01119</name>
</gene>
<keyword evidence="1" id="KW-0472">Membrane</keyword>
<keyword evidence="1" id="KW-0812">Transmembrane</keyword>
<evidence type="ECO:0000313" key="2">
    <source>
        <dbReference type="EMBL" id="SZD73023.1"/>
    </source>
</evidence>
<dbReference type="InterPro" id="IPR007165">
    <property type="entry name" value="Phage_holin_4_2"/>
</dbReference>
<evidence type="ECO:0000256" key="1">
    <source>
        <dbReference type="SAM" id="Phobius"/>
    </source>
</evidence>
<feature type="transmembrane region" description="Helical" evidence="1">
    <location>
        <begin position="32"/>
        <end position="53"/>
    </location>
</feature>
<dbReference type="PANTHER" id="PTHR37309">
    <property type="entry name" value="SLR0284 PROTEIN"/>
    <property type="match status" value="1"/>
</dbReference>
<sequence length="110" mass="11984">MSIIINILITAVASYFLANVLSGVSFGSFTQAIFFSIVLGILNAIVKPILIFFSLPITILTLGLFILVINALIILIAAYFLDGFNVNGFWWALIFSLLLSLVTSILQSLI</sequence>
<accession>A0A383U218</accession>
<dbReference type="Pfam" id="PF04020">
    <property type="entry name" value="Phage_holin_4_2"/>
    <property type="match status" value="1"/>
</dbReference>
<proteinExistence type="predicted"/>
<dbReference type="RefSeq" id="WP_119058079.1">
    <property type="nucleotide sequence ID" value="NZ_OX579588.1"/>
</dbReference>
<protein>
    <submittedName>
        <fullName evidence="2">Membrane protein of uncharacterized function</fullName>
    </submittedName>
</protein>
<dbReference type="EMBL" id="UNSC01000004">
    <property type="protein sequence ID" value="SZD73023.1"/>
    <property type="molecule type" value="Genomic_DNA"/>
</dbReference>
<dbReference type="PANTHER" id="PTHR37309:SF1">
    <property type="entry name" value="SLR0284 PROTEIN"/>
    <property type="match status" value="1"/>
</dbReference>
<organism evidence="2 3">
    <name type="scientific">Candidatus Ornithobacterium hominis</name>
    <dbReference type="NCBI Taxonomy" id="2497989"/>
    <lineage>
        <taxon>Bacteria</taxon>
        <taxon>Pseudomonadati</taxon>
        <taxon>Bacteroidota</taxon>
        <taxon>Flavobacteriia</taxon>
        <taxon>Flavobacteriales</taxon>
        <taxon>Weeksellaceae</taxon>
        <taxon>Ornithobacterium</taxon>
    </lineage>
</organism>
<keyword evidence="3" id="KW-1185">Reference proteome</keyword>